<gene>
    <name evidence="3" type="ORF">AB0C36_09960</name>
</gene>
<dbReference type="EMBL" id="JBEZFP010000018">
    <property type="protein sequence ID" value="MEU8133821.1"/>
    <property type="molecule type" value="Genomic_DNA"/>
</dbReference>
<accession>A0ABV3DDQ7</accession>
<dbReference type="RefSeq" id="WP_358351940.1">
    <property type="nucleotide sequence ID" value="NZ_JBEZFP010000018.1"/>
</dbReference>
<name>A0ABV3DDQ7_9ACTN</name>
<sequence>MRLTDDVRTLMRPNDPAPPVTEELSEQARFTLEDILVSRPGAVSTRTGVGPTPRRTLSGRNRRRRRWLIPMSVVVATSTGVAVALVYPQPERATVIDRADCYSDTDLTADPFHGGSAQLGRLAGKTDSAAAATELCADMWGLGLLRPGAPAVVVDANDPNLSASEQKRVHPVPGLVACVRDGAAAVFPSDDPDFCRNAGLPPLLTGR</sequence>
<feature type="region of interest" description="Disordered" evidence="1">
    <location>
        <begin position="1"/>
        <end position="22"/>
    </location>
</feature>
<evidence type="ECO:0000313" key="3">
    <source>
        <dbReference type="EMBL" id="MEU8133821.1"/>
    </source>
</evidence>
<comment type="caution">
    <text evidence="3">The sequence shown here is derived from an EMBL/GenBank/DDBJ whole genome shotgun (WGS) entry which is preliminary data.</text>
</comment>
<keyword evidence="4" id="KW-1185">Reference proteome</keyword>
<proteinExistence type="predicted"/>
<feature type="compositionally biased region" description="Low complexity" evidence="1">
    <location>
        <begin position="45"/>
        <end position="59"/>
    </location>
</feature>
<keyword evidence="2" id="KW-0812">Transmembrane</keyword>
<evidence type="ECO:0000256" key="1">
    <source>
        <dbReference type="SAM" id="MobiDB-lite"/>
    </source>
</evidence>
<reference evidence="3 4" key="1">
    <citation type="submission" date="2024-06" db="EMBL/GenBank/DDBJ databases">
        <title>The Natural Products Discovery Center: Release of the First 8490 Sequenced Strains for Exploring Actinobacteria Biosynthetic Diversity.</title>
        <authorList>
            <person name="Kalkreuter E."/>
            <person name="Kautsar S.A."/>
            <person name="Yang D."/>
            <person name="Bader C.D."/>
            <person name="Teijaro C.N."/>
            <person name="Fluegel L."/>
            <person name="Davis C.M."/>
            <person name="Simpson J.R."/>
            <person name="Lauterbach L."/>
            <person name="Steele A.D."/>
            <person name="Gui C."/>
            <person name="Meng S."/>
            <person name="Li G."/>
            <person name="Viehrig K."/>
            <person name="Ye F."/>
            <person name="Su P."/>
            <person name="Kiefer A.F."/>
            <person name="Nichols A."/>
            <person name="Cepeda A.J."/>
            <person name="Yan W."/>
            <person name="Fan B."/>
            <person name="Jiang Y."/>
            <person name="Adhikari A."/>
            <person name="Zheng C.-J."/>
            <person name="Schuster L."/>
            <person name="Cowan T.M."/>
            <person name="Smanski M.J."/>
            <person name="Chevrette M.G."/>
            <person name="De Carvalho L.P.S."/>
            <person name="Shen B."/>
        </authorList>
    </citation>
    <scope>NUCLEOTIDE SEQUENCE [LARGE SCALE GENOMIC DNA]</scope>
    <source>
        <strain evidence="3 4">NPDC048946</strain>
    </source>
</reference>
<evidence type="ECO:0000256" key="2">
    <source>
        <dbReference type="SAM" id="Phobius"/>
    </source>
</evidence>
<feature type="transmembrane region" description="Helical" evidence="2">
    <location>
        <begin position="67"/>
        <end position="87"/>
    </location>
</feature>
<feature type="region of interest" description="Disordered" evidence="1">
    <location>
        <begin position="42"/>
        <end position="61"/>
    </location>
</feature>
<organism evidence="3 4">
    <name type="scientific">Streptodolium elevatio</name>
    <dbReference type="NCBI Taxonomy" id="3157996"/>
    <lineage>
        <taxon>Bacteria</taxon>
        <taxon>Bacillati</taxon>
        <taxon>Actinomycetota</taxon>
        <taxon>Actinomycetes</taxon>
        <taxon>Kitasatosporales</taxon>
        <taxon>Streptomycetaceae</taxon>
        <taxon>Streptodolium</taxon>
    </lineage>
</organism>
<protein>
    <submittedName>
        <fullName evidence="3">Uncharacterized protein</fullName>
    </submittedName>
</protein>
<dbReference type="Proteomes" id="UP001551482">
    <property type="component" value="Unassembled WGS sequence"/>
</dbReference>
<keyword evidence="2" id="KW-1133">Transmembrane helix</keyword>
<evidence type="ECO:0000313" key="4">
    <source>
        <dbReference type="Proteomes" id="UP001551482"/>
    </source>
</evidence>
<keyword evidence="2" id="KW-0472">Membrane</keyword>